<dbReference type="GeneID" id="24818734"/>
<dbReference type="EC" id="3.6.1.1" evidence="2"/>
<dbReference type="PANTHER" id="PTHR47618">
    <property type="entry name" value="BIFUNCTIONAL OLIGORIBONUCLEASE AND PAP PHOSPHATASE NRNA"/>
    <property type="match status" value="1"/>
</dbReference>
<dbReference type="InterPro" id="IPR001667">
    <property type="entry name" value="DDH_dom"/>
</dbReference>
<dbReference type="RefSeq" id="WP_238603098.1">
    <property type="nucleotide sequence ID" value="NZ_CP010070.1"/>
</dbReference>
<dbReference type="InterPro" id="IPR051319">
    <property type="entry name" value="Oligoribo/pAp-PDE_c-di-AMP_PDE"/>
</dbReference>
<evidence type="ECO:0000259" key="1">
    <source>
        <dbReference type="Pfam" id="PF01368"/>
    </source>
</evidence>
<dbReference type="Pfam" id="PF01368">
    <property type="entry name" value="DHH"/>
    <property type="match status" value="1"/>
</dbReference>
<evidence type="ECO:0000313" key="3">
    <source>
        <dbReference type="Proteomes" id="UP000030787"/>
    </source>
</evidence>
<organism evidence="2 3">
    <name type="scientific">Candidatus Methanoplasma termitum</name>
    <dbReference type="NCBI Taxonomy" id="1577791"/>
    <lineage>
        <taxon>Archaea</taxon>
        <taxon>Methanobacteriati</taxon>
        <taxon>Thermoplasmatota</taxon>
        <taxon>Thermoplasmata</taxon>
        <taxon>Methanomassiliicoccales</taxon>
        <taxon>Methanomassiliicoccaceae</taxon>
        <taxon>Candidatus Methanoplasma</taxon>
    </lineage>
</organism>
<protein>
    <submittedName>
        <fullName evidence="2">PpaC protein</fullName>
        <ecNumber evidence="2">3.6.1.1</ecNumber>
    </submittedName>
</protein>
<reference evidence="2 3" key="1">
    <citation type="journal article" date="2014" name="Appl. Environ. Microbiol.">
        <title>Comparative Genome Analysis of 'Candidatus Methanoplasma termitum' Indicates a New Mode of Energy Metabolism in the Seventh Order of Methanogens.</title>
        <authorList>
            <person name="Lang K."/>
            <person name="Schuldes J."/>
            <person name="Klingl A."/>
            <person name="Poehlein A."/>
            <person name="Daniel R."/>
            <person name="Brune A."/>
        </authorList>
    </citation>
    <scope>NUCLEOTIDE SEQUENCE [LARGE SCALE GENOMIC DNA]</scope>
    <source>
        <strain evidence="3">Mpt1</strain>
    </source>
</reference>
<dbReference type="STRING" id="1577791.Mpt1_c10720"/>
<dbReference type="EMBL" id="CP010070">
    <property type="protein sequence ID" value="AIZ56940.1"/>
    <property type="molecule type" value="Genomic_DNA"/>
</dbReference>
<dbReference type="SUPFAM" id="SSF64182">
    <property type="entry name" value="DHH phosphoesterases"/>
    <property type="match status" value="1"/>
</dbReference>
<dbReference type="InterPro" id="IPR038763">
    <property type="entry name" value="DHH_sf"/>
</dbReference>
<dbReference type="AlphaFoldDB" id="A0A0A7LCP1"/>
<accession>A0A0A7LCP1</accession>
<keyword evidence="3" id="KW-1185">Reference proteome</keyword>
<gene>
    <name evidence="2" type="primary">ppaC</name>
    <name evidence="2" type="ORF">Mpt1_c10720</name>
</gene>
<evidence type="ECO:0000313" key="2">
    <source>
        <dbReference type="EMBL" id="AIZ56940.1"/>
    </source>
</evidence>
<dbReference type="Gene3D" id="3.90.1640.10">
    <property type="entry name" value="inorganic pyrophosphatase (n-terminal core)"/>
    <property type="match status" value="1"/>
</dbReference>
<name>A0A0A7LCP1_9ARCH</name>
<dbReference type="PANTHER" id="PTHR47618:SF1">
    <property type="entry name" value="BIFUNCTIONAL OLIGORIBONUCLEASE AND PAP PHOSPHATASE NRNA"/>
    <property type="match status" value="1"/>
</dbReference>
<dbReference type="GO" id="GO:0004427">
    <property type="term" value="F:inorganic diphosphate phosphatase activity"/>
    <property type="evidence" value="ECO:0007669"/>
    <property type="project" value="UniProtKB-EC"/>
</dbReference>
<dbReference type="KEGG" id="mear:Mpt1_c10720"/>
<sequence>MMKETAELLRTENKVILVHSNADMDAIGSAFAISVCFPNGDVFAPGGVDRVASLVAEKLGISVLEECDISSYGTVVVVDTSSPEQLRPAVESIPEGSIVIDHHKPTGKWEGVHFFCDDKRVSCCEIVKDIIESAGIDIPRNAAMALLGGMITDSGHFQHANPALMRAFADLLQKNDIHIDEIFGLTRSQMVMSERIAVMKAVGRAKFDSVGDMIVATSYGGSFEASSCRALIAAGADVVFVGSQRDEEFRISSRATQEIVRRGIHLGNIVGGISGETDTDGGGHGGAAGISGEGDIEAMLHICMKRTMDEFRAIKKAQSDQDII</sequence>
<dbReference type="HOGENOM" id="CLU_070736_0_0_2"/>
<feature type="domain" description="DDH" evidence="1">
    <location>
        <begin position="15"/>
        <end position="149"/>
    </location>
</feature>
<proteinExistence type="predicted"/>
<dbReference type="Proteomes" id="UP000030787">
    <property type="component" value="Chromosome"/>
</dbReference>
<keyword evidence="2" id="KW-0378">Hydrolase</keyword>